<proteinExistence type="predicted"/>
<dbReference type="AlphaFoldDB" id="A0A1M6ZGV4"/>
<gene>
    <name evidence="1" type="ORF">SAMN05444484_1011019</name>
</gene>
<evidence type="ECO:0000313" key="2">
    <source>
        <dbReference type="Proteomes" id="UP000184028"/>
    </source>
</evidence>
<dbReference type="OrthoDB" id="1374106at2"/>
<dbReference type="Proteomes" id="UP000184028">
    <property type="component" value="Unassembled WGS sequence"/>
</dbReference>
<name>A0A1M6ZGV4_9FLAO</name>
<accession>A0A1M6ZGV4</accession>
<sequence length="130" mass="15225">MDTTTTTNIQFDQINLSSLKSVVNIYQNKMNHNDHFETKLLPFTNHFGLPLSIASFENRVVGYAFVIFNKAGKTEINSYWEKEFYSIEAEHDLKLHAEKTFDSMFKDTETRMIKFQNATQRLSNWLNSCN</sequence>
<reference evidence="2" key="1">
    <citation type="submission" date="2016-11" db="EMBL/GenBank/DDBJ databases">
        <authorList>
            <person name="Varghese N."/>
            <person name="Submissions S."/>
        </authorList>
    </citation>
    <scope>NUCLEOTIDE SEQUENCE [LARGE SCALE GENOMIC DNA]</scope>
    <source>
        <strain evidence="2">DSM 24724</strain>
    </source>
</reference>
<dbReference type="STRING" id="946677.SAMN05444484_1011019"/>
<dbReference type="RefSeq" id="WP_068841167.1">
    <property type="nucleotide sequence ID" value="NZ_FRBT01000001.1"/>
</dbReference>
<evidence type="ECO:0000313" key="1">
    <source>
        <dbReference type="EMBL" id="SHL29670.1"/>
    </source>
</evidence>
<keyword evidence="2" id="KW-1185">Reference proteome</keyword>
<protein>
    <submittedName>
        <fullName evidence="1">Uncharacterized protein</fullName>
    </submittedName>
</protein>
<dbReference type="EMBL" id="FRBT01000001">
    <property type="protein sequence ID" value="SHL29670.1"/>
    <property type="molecule type" value="Genomic_DNA"/>
</dbReference>
<organism evidence="1 2">
    <name type="scientific">Flavobacterium chilense</name>
    <dbReference type="NCBI Taxonomy" id="946677"/>
    <lineage>
        <taxon>Bacteria</taxon>
        <taxon>Pseudomonadati</taxon>
        <taxon>Bacteroidota</taxon>
        <taxon>Flavobacteriia</taxon>
        <taxon>Flavobacteriales</taxon>
        <taxon>Flavobacteriaceae</taxon>
        <taxon>Flavobacterium</taxon>
    </lineage>
</organism>